<evidence type="ECO:0000256" key="3">
    <source>
        <dbReference type="ARBA" id="ARBA00012071"/>
    </source>
</evidence>
<dbReference type="Proteomes" id="UP000289200">
    <property type="component" value="Unassembled WGS sequence"/>
</dbReference>
<dbReference type="GO" id="GO:0009244">
    <property type="term" value="P:lipopolysaccharide core region biosynthetic process"/>
    <property type="evidence" value="ECO:0007669"/>
    <property type="project" value="TreeGrafter"/>
</dbReference>
<dbReference type="GO" id="GO:0009245">
    <property type="term" value="P:lipid A biosynthetic process"/>
    <property type="evidence" value="ECO:0007669"/>
    <property type="project" value="UniProtKB-UniRule"/>
</dbReference>
<dbReference type="EMBL" id="UWOC01000156">
    <property type="protein sequence ID" value="VCU09857.1"/>
    <property type="molecule type" value="Genomic_DNA"/>
</dbReference>
<evidence type="ECO:0000256" key="12">
    <source>
        <dbReference type="ARBA" id="ARBA00029757"/>
    </source>
</evidence>
<name>A0A3S4BH73_9BRAD</name>
<comment type="function">
    <text evidence="1 13">Transfers the gamma-phosphate of ATP to the 4'-position of a tetraacyldisaccharide 1-phosphate intermediate (termed DS-1-P) to form tetraacyldisaccharide 1,4'-bis-phosphate (lipid IVA).</text>
</comment>
<dbReference type="GO" id="GO:0005886">
    <property type="term" value="C:plasma membrane"/>
    <property type="evidence" value="ECO:0007669"/>
    <property type="project" value="TreeGrafter"/>
</dbReference>
<dbReference type="AlphaFoldDB" id="A0A3S4BH73"/>
<evidence type="ECO:0000256" key="1">
    <source>
        <dbReference type="ARBA" id="ARBA00002274"/>
    </source>
</evidence>
<evidence type="ECO:0000256" key="8">
    <source>
        <dbReference type="ARBA" id="ARBA00022741"/>
    </source>
</evidence>
<dbReference type="InterPro" id="IPR027417">
    <property type="entry name" value="P-loop_NTPase"/>
</dbReference>
<keyword evidence="11 13" id="KW-0443">Lipid metabolism</keyword>
<comment type="similarity">
    <text evidence="13">Belongs to the LpxK family.</text>
</comment>
<comment type="catalytic activity">
    <reaction evidence="13">
        <text>a lipid A disaccharide + ATP = a lipid IVA + ADP + H(+)</text>
        <dbReference type="Rhea" id="RHEA:67840"/>
        <dbReference type="ChEBI" id="CHEBI:15378"/>
        <dbReference type="ChEBI" id="CHEBI:30616"/>
        <dbReference type="ChEBI" id="CHEBI:176343"/>
        <dbReference type="ChEBI" id="CHEBI:176425"/>
        <dbReference type="ChEBI" id="CHEBI:456216"/>
        <dbReference type="EC" id="2.7.1.130"/>
    </reaction>
</comment>
<feature type="binding site" evidence="13">
    <location>
        <begin position="51"/>
        <end position="58"/>
    </location>
    <ligand>
        <name>ATP</name>
        <dbReference type="ChEBI" id="CHEBI:30616"/>
    </ligand>
</feature>
<dbReference type="SUPFAM" id="SSF52540">
    <property type="entry name" value="P-loop containing nucleoside triphosphate hydrolases"/>
    <property type="match status" value="1"/>
</dbReference>
<dbReference type="GO" id="GO:0009029">
    <property type="term" value="F:lipid-A 4'-kinase activity"/>
    <property type="evidence" value="ECO:0007669"/>
    <property type="project" value="UniProtKB-UniRule"/>
</dbReference>
<evidence type="ECO:0000256" key="6">
    <source>
        <dbReference type="ARBA" id="ARBA00022556"/>
    </source>
</evidence>
<evidence type="ECO:0000256" key="10">
    <source>
        <dbReference type="ARBA" id="ARBA00022840"/>
    </source>
</evidence>
<dbReference type="OrthoDB" id="9766423at2"/>
<keyword evidence="15" id="KW-1185">Reference proteome</keyword>
<accession>A0A3S4BH73</accession>
<evidence type="ECO:0000313" key="14">
    <source>
        <dbReference type="EMBL" id="VCU09857.1"/>
    </source>
</evidence>
<dbReference type="UniPathway" id="UPA00359">
    <property type="reaction ID" value="UER00482"/>
</dbReference>
<keyword evidence="6 13" id="KW-0441">Lipid A biosynthesis</keyword>
<keyword evidence="5 13" id="KW-0444">Lipid biosynthesis</keyword>
<comment type="pathway">
    <text evidence="2 13">Glycolipid biosynthesis; lipid IV(A) biosynthesis; lipid IV(A) from (3R)-3-hydroxytetradecanoyl-[acyl-carrier-protein] and UDP-N-acetyl-alpha-D-glucosamine: step 6/6.</text>
</comment>
<dbReference type="GO" id="GO:0005524">
    <property type="term" value="F:ATP binding"/>
    <property type="evidence" value="ECO:0007669"/>
    <property type="project" value="UniProtKB-UniRule"/>
</dbReference>
<evidence type="ECO:0000256" key="5">
    <source>
        <dbReference type="ARBA" id="ARBA00022516"/>
    </source>
</evidence>
<dbReference type="InterPro" id="IPR003758">
    <property type="entry name" value="LpxK"/>
</dbReference>
<protein>
    <recommendedName>
        <fullName evidence="4 13">Tetraacyldisaccharide 4'-kinase</fullName>
        <ecNumber evidence="3 13">2.7.1.130</ecNumber>
    </recommendedName>
    <alternativeName>
        <fullName evidence="12 13">Lipid A 4'-kinase</fullName>
    </alternativeName>
</protein>
<evidence type="ECO:0000256" key="2">
    <source>
        <dbReference type="ARBA" id="ARBA00004870"/>
    </source>
</evidence>
<evidence type="ECO:0000313" key="15">
    <source>
        <dbReference type="Proteomes" id="UP000289200"/>
    </source>
</evidence>
<keyword evidence="9 13" id="KW-0418">Kinase</keyword>
<evidence type="ECO:0000256" key="7">
    <source>
        <dbReference type="ARBA" id="ARBA00022679"/>
    </source>
</evidence>
<dbReference type="HAMAP" id="MF_00409">
    <property type="entry name" value="LpxK"/>
    <property type="match status" value="1"/>
</dbReference>
<dbReference type="NCBIfam" id="TIGR00682">
    <property type="entry name" value="lpxK"/>
    <property type="match status" value="1"/>
</dbReference>
<dbReference type="PANTHER" id="PTHR42724:SF1">
    <property type="entry name" value="TETRAACYLDISACCHARIDE 4'-KINASE, MITOCHONDRIAL-RELATED"/>
    <property type="match status" value="1"/>
</dbReference>
<evidence type="ECO:0000256" key="9">
    <source>
        <dbReference type="ARBA" id="ARBA00022777"/>
    </source>
</evidence>
<proteinExistence type="inferred from homology"/>
<comment type="caution">
    <text evidence="14">The sequence shown here is derived from an EMBL/GenBank/DDBJ whole genome shotgun (WGS) entry which is preliminary data.</text>
</comment>
<reference evidence="15" key="1">
    <citation type="submission" date="2018-10" db="EMBL/GenBank/DDBJ databases">
        <authorList>
            <person name="Peiro R."/>
            <person name="Begona"/>
            <person name="Cbmso G."/>
            <person name="Lopez M."/>
            <person name="Gonzalez S."/>
            <person name="Sacristan E."/>
            <person name="Castillo E."/>
        </authorList>
    </citation>
    <scope>NUCLEOTIDE SEQUENCE [LARGE SCALE GENOMIC DNA]</scope>
</reference>
<dbReference type="Pfam" id="PF02606">
    <property type="entry name" value="LpxK"/>
    <property type="match status" value="1"/>
</dbReference>
<keyword evidence="7 13" id="KW-0808">Transferase</keyword>
<evidence type="ECO:0000256" key="13">
    <source>
        <dbReference type="HAMAP-Rule" id="MF_00409"/>
    </source>
</evidence>
<keyword evidence="10 13" id="KW-0067">ATP-binding</keyword>
<dbReference type="EC" id="2.7.1.130" evidence="3 13"/>
<keyword evidence="8 13" id="KW-0547">Nucleotide-binding</keyword>
<dbReference type="RefSeq" id="WP_129609647.1">
    <property type="nucleotide sequence ID" value="NZ_UWOC01000156.1"/>
</dbReference>
<sequence>MREPAFWWREPGLAAGLMAPLAAAYGAIAAARLRRPGSTVRVPVICVGNLTVGGAGKTPTAIAIARMLLGAGLRPVFLTRGYKGRLAGPLRVAADAAAADVGDEPLLLARVAPTVVARDRLAGAERAIAEGAGVIVMDDGLQNPTLVKSVALVVLDGRRAAGNARVLPAGPLRLPLDTQLDRAHALLVIGDPSPAALDIVAAVRARGLPVLSGRLAPDPAAVAGLRGQRLLAYAGIADPDKFFAMLAALRLRVEETVAFPDHHRYGGGDVARLLTAARERSLTLVTTEKDLCRMQGDPRLDRLAGLSLALPVGLVLDEPAALRRLLAERTGLRL</sequence>
<evidence type="ECO:0000256" key="4">
    <source>
        <dbReference type="ARBA" id="ARBA00016436"/>
    </source>
</evidence>
<gene>
    <name evidence="13 14" type="primary">lpxK</name>
    <name evidence="14" type="ORF">RHODGE_RHODGE_03026</name>
</gene>
<dbReference type="PANTHER" id="PTHR42724">
    <property type="entry name" value="TETRAACYLDISACCHARIDE 4'-KINASE"/>
    <property type="match status" value="1"/>
</dbReference>
<organism evidence="14 15">
    <name type="scientific">Rhodoplanes serenus</name>
    <dbReference type="NCBI Taxonomy" id="200615"/>
    <lineage>
        <taxon>Bacteria</taxon>
        <taxon>Pseudomonadati</taxon>
        <taxon>Pseudomonadota</taxon>
        <taxon>Alphaproteobacteria</taxon>
        <taxon>Hyphomicrobiales</taxon>
        <taxon>Nitrobacteraceae</taxon>
        <taxon>Rhodoplanes</taxon>
    </lineage>
</organism>
<evidence type="ECO:0000256" key="11">
    <source>
        <dbReference type="ARBA" id="ARBA00023098"/>
    </source>
</evidence>